<sequence length="96" mass="10577">MQENNRWRHGEVLSTRRRKKRGGGASVIDPAQNNNERDNRGGFKAPLLNVAGGLRVGFSRAARLPTRSTPRAKARRPVTYDGFLCVQFPGTRGGST</sequence>
<organism evidence="2 3">
    <name type="scientific">Liparis tanakae</name>
    <name type="common">Tanaka's snailfish</name>
    <dbReference type="NCBI Taxonomy" id="230148"/>
    <lineage>
        <taxon>Eukaryota</taxon>
        <taxon>Metazoa</taxon>
        <taxon>Chordata</taxon>
        <taxon>Craniata</taxon>
        <taxon>Vertebrata</taxon>
        <taxon>Euteleostomi</taxon>
        <taxon>Actinopterygii</taxon>
        <taxon>Neopterygii</taxon>
        <taxon>Teleostei</taxon>
        <taxon>Neoteleostei</taxon>
        <taxon>Acanthomorphata</taxon>
        <taxon>Eupercaria</taxon>
        <taxon>Perciformes</taxon>
        <taxon>Cottioidei</taxon>
        <taxon>Cottales</taxon>
        <taxon>Liparidae</taxon>
        <taxon>Liparis</taxon>
    </lineage>
</organism>
<comment type="caution">
    <text evidence="2">The sequence shown here is derived from an EMBL/GenBank/DDBJ whole genome shotgun (WGS) entry which is preliminary data.</text>
</comment>
<dbReference type="EMBL" id="SRLO01004486">
    <property type="protein sequence ID" value="TNN30437.1"/>
    <property type="molecule type" value="Genomic_DNA"/>
</dbReference>
<reference evidence="2 3" key="1">
    <citation type="submission" date="2019-03" db="EMBL/GenBank/DDBJ databases">
        <title>First draft genome of Liparis tanakae, snailfish: a comprehensive survey of snailfish specific genes.</title>
        <authorList>
            <person name="Kim W."/>
            <person name="Song I."/>
            <person name="Jeong J.-H."/>
            <person name="Kim D."/>
            <person name="Kim S."/>
            <person name="Ryu S."/>
            <person name="Song J.Y."/>
            <person name="Lee S.K."/>
        </authorList>
    </citation>
    <scope>NUCLEOTIDE SEQUENCE [LARGE SCALE GENOMIC DNA]</scope>
    <source>
        <tissue evidence="2">Muscle</tissue>
    </source>
</reference>
<gene>
    <name evidence="2" type="ORF">EYF80_059411</name>
</gene>
<accession>A0A4Z2ENB7</accession>
<evidence type="ECO:0000313" key="3">
    <source>
        <dbReference type="Proteomes" id="UP000314294"/>
    </source>
</evidence>
<feature type="compositionally biased region" description="Basic and acidic residues" evidence="1">
    <location>
        <begin position="1"/>
        <end position="11"/>
    </location>
</feature>
<proteinExistence type="predicted"/>
<protein>
    <submittedName>
        <fullName evidence="2">Uncharacterized protein</fullName>
    </submittedName>
</protein>
<name>A0A4Z2ENB7_9TELE</name>
<evidence type="ECO:0000313" key="2">
    <source>
        <dbReference type="EMBL" id="TNN30437.1"/>
    </source>
</evidence>
<keyword evidence="3" id="KW-1185">Reference proteome</keyword>
<dbReference type="AlphaFoldDB" id="A0A4Z2ENB7"/>
<dbReference type="Proteomes" id="UP000314294">
    <property type="component" value="Unassembled WGS sequence"/>
</dbReference>
<evidence type="ECO:0000256" key="1">
    <source>
        <dbReference type="SAM" id="MobiDB-lite"/>
    </source>
</evidence>
<feature type="region of interest" description="Disordered" evidence="1">
    <location>
        <begin position="1"/>
        <end position="44"/>
    </location>
</feature>